<sequence>MASLLTHPVVPVVLGLALKNSKITFPLLLAAAIASILPDLDVIAFHFGIPYASPFGHRGFTHSISFSIVVGLVGMMGYRLLKTTPMWAFAGLFIGSVSHPLLDAMTNGGLGVAWLWPWDDRRYFLPDRPIQVSPIGVSRFLSERGLQVLWSELQWVWLPMISIGLAMYGVRVSYSRLFRKELIE</sequence>
<keyword evidence="1" id="KW-1133">Transmembrane helix</keyword>
<keyword evidence="3" id="KW-1185">Reference proteome</keyword>
<dbReference type="EMBL" id="JAPMOU010000026">
    <property type="protein sequence ID" value="MDE1463967.1"/>
    <property type="molecule type" value="Genomic_DNA"/>
</dbReference>
<feature type="transmembrane region" description="Helical" evidence="1">
    <location>
        <begin position="60"/>
        <end position="81"/>
    </location>
</feature>
<reference evidence="2 3" key="1">
    <citation type="submission" date="2022-11" db="EMBL/GenBank/DDBJ databases">
        <title>Spartinivicinus poritis sp. nov., isolated from scleractinian coral Porites lutea.</title>
        <authorList>
            <person name="Zhang G."/>
            <person name="Cai L."/>
            <person name="Wei Q."/>
        </authorList>
    </citation>
    <scope>NUCLEOTIDE SEQUENCE [LARGE SCALE GENOMIC DNA]</scope>
    <source>
        <strain evidence="2 3">A2-2</strain>
    </source>
</reference>
<dbReference type="Proteomes" id="UP001528823">
    <property type="component" value="Unassembled WGS sequence"/>
</dbReference>
<comment type="caution">
    <text evidence="2">The sequence shown here is derived from an EMBL/GenBank/DDBJ whole genome shotgun (WGS) entry which is preliminary data.</text>
</comment>
<dbReference type="RefSeq" id="WP_274690298.1">
    <property type="nucleotide sequence ID" value="NZ_JAPMOU010000026.1"/>
</dbReference>
<evidence type="ECO:0000313" key="2">
    <source>
        <dbReference type="EMBL" id="MDE1463967.1"/>
    </source>
</evidence>
<feature type="transmembrane region" description="Helical" evidence="1">
    <location>
        <begin position="88"/>
        <end position="116"/>
    </location>
</feature>
<protein>
    <submittedName>
        <fullName evidence="2">Metal-dependent hydrolase</fullName>
    </submittedName>
</protein>
<dbReference type="PANTHER" id="PTHR35531">
    <property type="entry name" value="INNER MEMBRANE PROTEIN YBCI-RELATED"/>
    <property type="match status" value="1"/>
</dbReference>
<dbReference type="Pfam" id="PF04307">
    <property type="entry name" value="YdjM"/>
    <property type="match status" value="1"/>
</dbReference>
<dbReference type="GO" id="GO:0016787">
    <property type="term" value="F:hydrolase activity"/>
    <property type="evidence" value="ECO:0007669"/>
    <property type="project" value="UniProtKB-KW"/>
</dbReference>
<evidence type="ECO:0000256" key="1">
    <source>
        <dbReference type="SAM" id="Phobius"/>
    </source>
</evidence>
<keyword evidence="1" id="KW-0812">Transmembrane</keyword>
<proteinExistence type="predicted"/>
<keyword evidence="2" id="KW-0378">Hydrolase</keyword>
<feature type="transmembrane region" description="Helical" evidence="1">
    <location>
        <begin position="27"/>
        <end position="48"/>
    </location>
</feature>
<evidence type="ECO:0000313" key="3">
    <source>
        <dbReference type="Proteomes" id="UP001528823"/>
    </source>
</evidence>
<name>A0ABT5UCB8_9GAMM</name>
<feature type="transmembrane region" description="Helical" evidence="1">
    <location>
        <begin position="155"/>
        <end position="174"/>
    </location>
</feature>
<gene>
    <name evidence="2" type="ORF">ORQ98_18600</name>
</gene>
<dbReference type="PANTHER" id="PTHR35531:SF1">
    <property type="entry name" value="INNER MEMBRANE PROTEIN YBCI-RELATED"/>
    <property type="match status" value="1"/>
</dbReference>
<accession>A0ABT5UCB8</accession>
<organism evidence="2 3">
    <name type="scientific">Spartinivicinus poritis</name>
    <dbReference type="NCBI Taxonomy" id="2994640"/>
    <lineage>
        <taxon>Bacteria</taxon>
        <taxon>Pseudomonadati</taxon>
        <taxon>Pseudomonadota</taxon>
        <taxon>Gammaproteobacteria</taxon>
        <taxon>Oceanospirillales</taxon>
        <taxon>Zooshikellaceae</taxon>
        <taxon>Spartinivicinus</taxon>
    </lineage>
</organism>
<keyword evidence="1" id="KW-0472">Membrane</keyword>
<dbReference type="InterPro" id="IPR007404">
    <property type="entry name" value="YdjM-like"/>
</dbReference>